<name>A0A452ZDZ5_AEGTS</name>
<dbReference type="Gramene" id="AET1Gv20727100.7">
    <property type="protein sequence ID" value="AET1Gv20727100.7"/>
    <property type="gene ID" value="AET1Gv20727100"/>
</dbReference>
<dbReference type="AlphaFoldDB" id="A0A452ZDZ5"/>
<reference evidence="3" key="3">
    <citation type="journal article" date="2017" name="Nature">
        <title>Genome sequence of the progenitor of the wheat D genome Aegilops tauschii.</title>
        <authorList>
            <person name="Luo M.C."/>
            <person name="Gu Y.Q."/>
            <person name="Puiu D."/>
            <person name="Wang H."/>
            <person name="Twardziok S.O."/>
            <person name="Deal K.R."/>
            <person name="Huo N."/>
            <person name="Zhu T."/>
            <person name="Wang L."/>
            <person name="Wang Y."/>
            <person name="McGuire P.E."/>
            <person name="Liu S."/>
            <person name="Long H."/>
            <person name="Ramasamy R.K."/>
            <person name="Rodriguez J.C."/>
            <person name="Van S.L."/>
            <person name="Yuan L."/>
            <person name="Wang Z."/>
            <person name="Xia Z."/>
            <person name="Xiao L."/>
            <person name="Anderson O.D."/>
            <person name="Ouyang S."/>
            <person name="Liang Y."/>
            <person name="Zimin A.V."/>
            <person name="Pertea G."/>
            <person name="Qi P."/>
            <person name="Bennetzen J.L."/>
            <person name="Dai X."/>
            <person name="Dawson M.W."/>
            <person name="Muller H.G."/>
            <person name="Kugler K."/>
            <person name="Rivarola-Duarte L."/>
            <person name="Spannagl M."/>
            <person name="Mayer K.F.X."/>
            <person name="Lu F.H."/>
            <person name="Bevan M.W."/>
            <person name="Leroy P."/>
            <person name="Li P."/>
            <person name="You F.M."/>
            <person name="Sun Q."/>
            <person name="Liu Z."/>
            <person name="Lyons E."/>
            <person name="Wicker T."/>
            <person name="Salzberg S.L."/>
            <person name="Devos K.M."/>
            <person name="Dvorak J."/>
        </authorList>
    </citation>
    <scope>NUCLEOTIDE SEQUENCE [LARGE SCALE GENOMIC DNA]</scope>
    <source>
        <strain evidence="3">cv. AL8/78</strain>
    </source>
</reference>
<proteinExistence type="predicted"/>
<dbReference type="EnsemblPlants" id="AET1Gv20727100.7">
    <property type="protein sequence ID" value="AET1Gv20727100.7"/>
    <property type="gene ID" value="AET1Gv20727100"/>
</dbReference>
<dbReference type="Proteomes" id="UP000015105">
    <property type="component" value="Chromosome 1D"/>
</dbReference>
<feature type="compositionally biased region" description="Basic residues" evidence="1">
    <location>
        <begin position="63"/>
        <end position="76"/>
    </location>
</feature>
<keyword evidence="2" id="KW-0472">Membrane</keyword>
<evidence type="ECO:0000256" key="2">
    <source>
        <dbReference type="SAM" id="Phobius"/>
    </source>
</evidence>
<keyword evidence="2" id="KW-0812">Transmembrane</keyword>
<keyword evidence="4" id="KW-1185">Reference proteome</keyword>
<evidence type="ECO:0000313" key="4">
    <source>
        <dbReference type="Proteomes" id="UP000015105"/>
    </source>
</evidence>
<reference evidence="4" key="1">
    <citation type="journal article" date="2014" name="Science">
        <title>Ancient hybridizations among the ancestral genomes of bread wheat.</title>
        <authorList>
            <consortium name="International Wheat Genome Sequencing Consortium,"/>
            <person name="Marcussen T."/>
            <person name="Sandve S.R."/>
            <person name="Heier L."/>
            <person name="Spannagl M."/>
            <person name="Pfeifer M."/>
            <person name="Jakobsen K.S."/>
            <person name="Wulff B.B."/>
            <person name="Steuernagel B."/>
            <person name="Mayer K.F."/>
            <person name="Olsen O.A."/>
        </authorList>
    </citation>
    <scope>NUCLEOTIDE SEQUENCE [LARGE SCALE GENOMIC DNA]</scope>
    <source>
        <strain evidence="4">cv. AL8/78</strain>
    </source>
</reference>
<sequence length="160" mass="17720">RTTRRSKTNNRQGPHPRKKGNSSAPTRRRRQRAPTRWPVPSTRPSGRPRRRPRSSSGPVPRSGGRRQMARARRRHRGEPGGRRPQGALKVRPSLRFSVFRRVFRAISVLFGGGWGGGLIFFLLPSLLRTFLGNASRSGCSSSLALGRAGSAVSSLPCSRF</sequence>
<feature type="compositionally biased region" description="Basic residues" evidence="1">
    <location>
        <begin position="1"/>
        <end position="33"/>
    </location>
</feature>
<organism evidence="3 4">
    <name type="scientific">Aegilops tauschii subsp. strangulata</name>
    <name type="common">Goatgrass</name>
    <dbReference type="NCBI Taxonomy" id="200361"/>
    <lineage>
        <taxon>Eukaryota</taxon>
        <taxon>Viridiplantae</taxon>
        <taxon>Streptophyta</taxon>
        <taxon>Embryophyta</taxon>
        <taxon>Tracheophyta</taxon>
        <taxon>Spermatophyta</taxon>
        <taxon>Magnoliopsida</taxon>
        <taxon>Liliopsida</taxon>
        <taxon>Poales</taxon>
        <taxon>Poaceae</taxon>
        <taxon>BOP clade</taxon>
        <taxon>Pooideae</taxon>
        <taxon>Triticodae</taxon>
        <taxon>Triticeae</taxon>
        <taxon>Triticinae</taxon>
        <taxon>Aegilops</taxon>
    </lineage>
</organism>
<protein>
    <submittedName>
        <fullName evidence="3">Uncharacterized protein</fullName>
    </submittedName>
</protein>
<feature type="transmembrane region" description="Helical" evidence="2">
    <location>
        <begin position="102"/>
        <end position="123"/>
    </location>
</feature>
<feature type="region of interest" description="Disordered" evidence="1">
    <location>
        <begin position="1"/>
        <end position="88"/>
    </location>
</feature>
<reference evidence="3" key="5">
    <citation type="journal article" date="2021" name="G3 (Bethesda)">
        <title>Aegilops tauschii genome assembly Aet v5.0 features greater sequence contiguity and improved annotation.</title>
        <authorList>
            <person name="Wang L."/>
            <person name="Zhu T."/>
            <person name="Rodriguez J.C."/>
            <person name="Deal K.R."/>
            <person name="Dubcovsky J."/>
            <person name="McGuire P.E."/>
            <person name="Lux T."/>
            <person name="Spannagl M."/>
            <person name="Mayer K.F.X."/>
            <person name="Baldrich P."/>
            <person name="Meyers B.C."/>
            <person name="Huo N."/>
            <person name="Gu Y.Q."/>
            <person name="Zhou H."/>
            <person name="Devos K.M."/>
            <person name="Bennetzen J.L."/>
            <person name="Unver T."/>
            <person name="Budak H."/>
            <person name="Gulick P.J."/>
            <person name="Galiba G."/>
            <person name="Kalapos B."/>
            <person name="Nelson D.R."/>
            <person name="Li P."/>
            <person name="You F.M."/>
            <person name="Luo M.C."/>
            <person name="Dvorak J."/>
        </authorList>
    </citation>
    <scope>NUCLEOTIDE SEQUENCE [LARGE SCALE GENOMIC DNA]</scope>
    <source>
        <strain evidence="3">cv. AL8/78</strain>
    </source>
</reference>
<keyword evidence="2" id="KW-1133">Transmembrane helix</keyword>
<reference evidence="4" key="2">
    <citation type="journal article" date="2017" name="Nat. Plants">
        <title>The Aegilops tauschii genome reveals multiple impacts of transposons.</title>
        <authorList>
            <person name="Zhao G."/>
            <person name="Zou C."/>
            <person name="Li K."/>
            <person name="Wang K."/>
            <person name="Li T."/>
            <person name="Gao L."/>
            <person name="Zhang X."/>
            <person name="Wang H."/>
            <person name="Yang Z."/>
            <person name="Liu X."/>
            <person name="Jiang W."/>
            <person name="Mao L."/>
            <person name="Kong X."/>
            <person name="Jiao Y."/>
            <person name="Jia J."/>
        </authorList>
    </citation>
    <scope>NUCLEOTIDE SEQUENCE [LARGE SCALE GENOMIC DNA]</scope>
    <source>
        <strain evidence="4">cv. AL8/78</strain>
    </source>
</reference>
<reference evidence="3" key="4">
    <citation type="submission" date="2019-03" db="UniProtKB">
        <authorList>
            <consortium name="EnsemblPlants"/>
        </authorList>
    </citation>
    <scope>IDENTIFICATION</scope>
</reference>
<evidence type="ECO:0000256" key="1">
    <source>
        <dbReference type="SAM" id="MobiDB-lite"/>
    </source>
</evidence>
<evidence type="ECO:0000313" key="3">
    <source>
        <dbReference type="EnsemblPlants" id="AET1Gv20727100.7"/>
    </source>
</evidence>
<accession>A0A452ZDZ5</accession>
<feature type="compositionally biased region" description="Low complexity" evidence="1">
    <location>
        <begin position="34"/>
        <end position="45"/>
    </location>
</feature>